<accession>A0ABV1KPU2</accession>
<protein>
    <submittedName>
        <fullName evidence="4">Stage II sporulation protein D</fullName>
    </submittedName>
</protein>
<evidence type="ECO:0000313" key="5">
    <source>
        <dbReference type="Proteomes" id="UP001493487"/>
    </source>
</evidence>
<sequence>MKPRRRKLNLWMAFANGVIAAAIAWLIVHGGGLMGNSAKNIEYENQEEAIQTPEGDSTADTNQASSNANRAAGANADNGDQPGAPAEKYNQPVIRVYLTDFRVIEKVPLETYVRGVVAAEMPLDFEPAALEAQAMAARTYIIRRLWLEDRTGNPVDNVDVTDTQTHQVYRSLSEMKRLLSENEQGWRKVDKAVSKTAGEIIVYRDQPIEALFFSTSNGYTENSEEVFPAKLPYLRSVASPWDKEASPRARETVEMALTDFYAKLGLKTIPVNIKLQEQANIRILEWTDGRRVKQMLAGGKKLTGEEVRHRLGLRSASFDLKISNNRVILTTYGSGHGVGMSQWGAEGMAKAGKTANQIVEYYYSGTRTEKVSKLVNSTGKRL</sequence>
<dbReference type="PANTHER" id="PTHR30032:SF4">
    <property type="entry name" value="AMIDASE ENHANCER"/>
    <property type="match status" value="1"/>
</dbReference>
<dbReference type="RefSeq" id="WP_232185271.1">
    <property type="nucleotide sequence ID" value="NZ_JAIOAP010000004.1"/>
</dbReference>
<dbReference type="InterPro" id="IPR013693">
    <property type="entry name" value="SpoIID/LytB_N"/>
</dbReference>
<dbReference type="InterPro" id="IPR051922">
    <property type="entry name" value="Bact_Sporulation_Assoc"/>
</dbReference>
<dbReference type="Pfam" id="PF08486">
    <property type="entry name" value="SpoIID"/>
    <property type="match status" value="1"/>
</dbReference>
<name>A0ABV1KPU2_9BACL</name>
<feature type="compositionally biased region" description="Low complexity" evidence="1">
    <location>
        <begin position="62"/>
        <end position="81"/>
    </location>
</feature>
<dbReference type="InterPro" id="IPR013486">
    <property type="entry name" value="SpoIID/LytB"/>
</dbReference>
<dbReference type="InterPro" id="IPR014225">
    <property type="entry name" value="Spore_II_D_firmicutes"/>
</dbReference>
<dbReference type="EMBL" id="JASKHM010000003">
    <property type="protein sequence ID" value="MEQ4482058.1"/>
    <property type="molecule type" value="Genomic_DNA"/>
</dbReference>
<evidence type="ECO:0000256" key="2">
    <source>
        <dbReference type="SAM" id="Phobius"/>
    </source>
</evidence>
<dbReference type="NCBIfam" id="TIGR02870">
    <property type="entry name" value="spore_II_D"/>
    <property type="match status" value="1"/>
</dbReference>
<keyword evidence="2" id="KW-0812">Transmembrane</keyword>
<gene>
    <name evidence="4" type="primary">spoIID</name>
    <name evidence="4" type="ORF">QJS35_06585</name>
</gene>
<feature type="transmembrane region" description="Helical" evidence="2">
    <location>
        <begin position="9"/>
        <end position="28"/>
    </location>
</feature>
<evidence type="ECO:0000256" key="1">
    <source>
        <dbReference type="SAM" id="MobiDB-lite"/>
    </source>
</evidence>
<comment type="caution">
    <text evidence="4">The sequence shown here is derived from an EMBL/GenBank/DDBJ whole genome shotgun (WGS) entry which is preliminary data.</text>
</comment>
<evidence type="ECO:0000313" key="4">
    <source>
        <dbReference type="EMBL" id="MEQ4482058.1"/>
    </source>
</evidence>
<evidence type="ECO:0000259" key="3">
    <source>
        <dbReference type="Pfam" id="PF08486"/>
    </source>
</evidence>
<feature type="domain" description="Sporulation stage II protein D amidase enhancer LytB N-terminal" evidence="3">
    <location>
        <begin position="100"/>
        <end position="203"/>
    </location>
</feature>
<keyword evidence="2" id="KW-1133">Transmembrane helix</keyword>
<reference evidence="4 5" key="1">
    <citation type="journal article" date="2023" name="Genome Announc.">
        <title>Pan-Genome Analyses of the Genus Cohnella and Proposal of the Novel Species Cohnella silvisoli sp. nov., Isolated from Forest Soil.</title>
        <authorList>
            <person name="Wang C."/>
            <person name="Mao L."/>
            <person name="Bao G."/>
            <person name="Zhu H."/>
        </authorList>
    </citation>
    <scope>NUCLEOTIDE SEQUENCE [LARGE SCALE GENOMIC DNA]</scope>
    <source>
        <strain evidence="4 5">NL03-T5-1</strain>
    </source>
</reference>
<keyword evidence="5" id="KW-1185">Reference proteome</keyword>
<dbReference type="PANTHER" id="PTHR30032">
    <property type="entry name" value="N-ACETYLMURAMOYL-L-ALANINE AMIDASE-RELATED"/>
    <property type="match status" value="1"/>
</dbReference>
<dbReference type="NCBIfam" id="TIGR02669">
    <property type="entry name" value="SpoIID_LytB"/>
    <property type="match status" value="1"/>
</dbReference>
<dbReference type="Proteomes" id="UP001493487">
    <property type="component" value="Unassembled WGS sequence"/>
</dbReference>
<feature type="region of interest" description="Disordered" evidence="1">
    <location>
        <begin position="48"/>
        <end position="87"/>
    </location>
</feature>
<organism evidence="4 5">
    <name type="scientific">Cohnella silvisoli</name>
    <dbReference type="NCBI Taxonomy" id="2873699"/>
    <lineage>
        <taxon>Bacteria</taxon>
        <taxon>Bacillati</taxon>
        <taxon>Bacillota</taxon>
        <taxon>Bacilli</taxon>
        <taxon>Bacillales</taxon>
        <taxon>Paenibacillaceae</taxon>
        <taxon>Cohnella</taxon>
    </lineage>
</organism>
<proteinExistence type="predicted"/>
<keyword evidence="2" id="KW-0472">Membrane</keyword>